<evidence type="ECO:0000256" key="2">
    <source>
        <dbReference type="ARBA" id="ARBA00022692"/>
    </source>
</evidence>
<dbReference type="GO" id="GO:0030335">
    <property type="term" value="P:positive regulation of cell migration"/>
    <property type="evidence" value="ECO:0007669"/>
    <property type="project" value="TreeGrafter"/>
</dbReference>
<dbReference type="SUPFAM" id="SSF82895">
    <property type="entry name" value="TSP-1 type 1 repeat"/>
    <property type="match status" value="5"/>
</dbReference>
<evidence type="ECO:0000256" key="4">
    <source>
        <dbReference type="ARBA" id="ARBA00022782"/>
    </source>
</evidence>
<name>A0AAR5PWR0_DENPD</name>
<reference evidence="14" key="1">
    <citation type="journal article" date="2013" name="Genome Biol.">
        <title>Draft genome of the mountain pine beetle, Dendroctonus ponderosae Hopkins, a major forest pest.</title>
        <authorList>
            <person name="Keeling C.I."/>
            <person name="Yuen M.M."/>
            <person name="Liao N.Y."/>
            <person name="Docking T.R."/>
            <person name="Chan S.K."/>
            <person name="Taylor G.A."/>
            <person name="Palmquist D.L."/>
            <person name="Jackman S.D."/>
            <person name="Nguyen A."/>
            <person name="Li M."/>
            <person name="Henderson H."/>
            <person name="Janes J.K."/>
            <person name="Zhao Y."/>
            <person name="Pandoh P."/>
            <person name="Moore R."/>
            <person name="Sperling F.A."/>
            <person name="Huber D.P."/>
            <person name="Birol I."/>
            <person name="Jones S.J."/>
            <person name="Bohlmann J."/>
        </authorList>
    </citation>
    <scope>NUCLEOTIDE SEQUENCE</scope>
</reference>
<keyword evidence="6 11" id="KW-1133">Transmembrane helix</keyword>
<dbReference type="GO" id="GO:0005886">
    <property type="term" value="C:plasma membrane"/>
    <property type="evidence" value="ECO:0007669"/>
    <property type="project" value="TreeGrafter"/>
</dbReference>
<dbReference type="FunFam" id="2.20.100.10:FF:000007">
    <property type="entry name" value="Thrombospondin 1"/>
    <property type="match status" value="1"/>
</dbReference>
<dbReference type="SUPFAM" id="SSF101912">
    <property type="entry name" value="Sema domain"/>
    <property type="match status" value="1"/>
</dbReference>
<dbReference type="GO" id="GO:0007411">
    <property type="term" value="P:axon guidance"/>
    <property type="evidence" value="ECO:0007669"/>
    <property type="project" value="TreeGrafter"/>
</dbReference>
<dbReference type="EnsemblMetazoa" id="XM_019909818.1">
    <property type="protein sequence ID" value="XP_019765377.1"/>
    <property type="gene ID" value="LOC109541101"/>
</dbReference>
<dbReference type="SUPFAM" id="SSF103575">
    <property type="entry name" value="Plexin repeat"/>
    <property type="match status" value="1"/>
</dbReference>
<dbReference type="GO" id="GO:0045499">
    <property type="term" value="F:chemorepellent activity"/>
    <property type="evidence" value="ECO:0007669"/>
    <property type="project" value="TreeGrafter"/>
</dbReference>
<keyword evidence="3" id="KW-0677">Repeat</keyword>
<evidence type="ECO:0000256" key="10">
    <source>
        <dbReference type="PROSITE-ProRule" id="PRU00352"/>
    </source>
</evidence>
<dbReference type="PANTHER" id="PTHR11036">
    <property type="entry name" value="SEMAPHORIN"/>
    <property type="match status" value="1"/>
</dbReference>
<dbReference type="Pfam" id="PF00090">
    <property type="entry name" value="TSP_1"/>
    <property type="match status" value="5"/>
</dbReference>
<evidence type="ECO:0000256" key="7">
    <source>
        <dbReference type="ARBA" id="ARBA00023136"/>
    </source>
</evidence>
<dbReference type="SMART" id="SM00630">
    <property type="entry name" value="Sema"/>
    <property type="match status" value="1"/>
</dbReference>
<keyword evidence="4" id="KW-0221">Differentiation</keyword>
<proteinExistence type="predicted"/>
<evidence type="ECO:0000256" key="6">
    <source>
        <dbReference type="ARBA" id="ARBA00022989"/>
    </source>
</evidence>
<dbReference type="Pfam" id="PF23260">
    <property type="entry name" value="TSP1_2"/>
    <property type="match status" value="1"/>
</dbReference>
<keyword evidence="14" id="KW-1185">Reference proteome</keyword>
<organism evidence="13 14">
    <name type="scientific">Dendroctonus ponderosae</name>
    <name type="common">Mountain pine beetle</name>
    <dbReference type="NCBI Taxonomy" id="77166"/>
    <lineage>
        <taxon>Eukaryota</taxon>
        <taxon>Metazoa</taxon>
        <taxon>Ecdysozoa</taxon>
        <taxon>Arthropoda</taxon>
        <taxon>Hexapoda</taxon>
        <taxon>Insecta</taxon>
        <taxon>Pterygota</taxon>
        <taxon>Neoptera</taxon>
        <taxon>Endopterygota</taxon>
        <taxon>Coleoptera</taxon>
        <taxon>Polyphaga</taxon>
        <taxon>Cucujiformia</taxon>
        <taxon>Curculionidae</taxon>
        <taxon>Scolytinae</taxon>
        <taxon>Dendroctonus</taxon>
    </lineage>
</organism>
<dbReference type="PROSITE" id="PS50092">
    <property type="entry name" value="TSP1"/>
    <property type="match status" value="5"/>
</dbReference>
<dbReference type="GO" id="GO:0071526">
    <property type="term" value="P:semaphorin-plexin signaling pathway"/>
    <property type="evidence" value="ECO:0007669"/>
    <property type="project" value="TreeGrafter"/>
</dbReference>
<evidence type="ECO:0000256" key="5">
    <source>
        <dbReference type="ARBA" id="ARBA00022902"/>
    </source>
</evidence>
<dbReference type="AlphaFoldDB" id="A0AAR5PWR0"/>
<accession>A0AAR5PWR0</accession>
<dbReference type="Gene3D" id="2.130.10.10">
    <property type="entry name" value="YVTN repeat-like/Quinoprotein amine dehydrogenase"/>
    <property type="match status" value="1"/>
</dbReference>
<evidence type="ECO:0000256" key="11">
    <source>
        <dbReference type="SAM" id="Phobius"/>
    </source>
</evidence>
<dbReference type="Gene3D" id="2.20.100.10">
    <property type="entry name" value="Thrombospondin type-1 (TSP1) repeat"/>
    <property type="match status" value="5"/>
</dbReference>
<dbReference type="PROSITE" id="PS51004">
    <property type="entry name" value="SEMA"/>
    <property type="match status" value="1"/>
</dbReference>
<dbReference type="Gene3D" id="3.30.1680.10">
    <property type="entry name" value="ligand-binding face of the semaphorins, domain 2"/>
    <property type="match status" value="1"/>
</dbReference>
<dbReference type="InterPro" id="IPR027231">
    <property type="entry name" value="Semaphorin"/>
</dbReference>
<dbReference type="InterPro" id="IPR036352">
    <property type="entry name" value="Semap_dom_sf"/>
</dbReference>
<sequence>MNFRELLPIYISFSSWICLAVALTKPDFRYISRKDLQQSIKSFSLEGMDQYSQIMFDVARDQIIIGARDTLYKMHLSKVELLEAVKWEATREKQLSCIYKGQDEGTCHNFIKILLTNGHEIFACGTNAFSPICSWRNIEDLSNVTQLLDGVAKCPYNPAASVTGILSQSSEYFFGGTTDFSSSDSLISKNINGVPLLRTKQYNSFWLNDPEFVGSFETTQFVYFLFRETAVEYLNCGKIVYSRIARVCKNDQGGHTMLRDNWTTFIKARLNCSVSGDYPFYYNEIQSAQYIPGENVVYAAFTTPANSIAGSAVCAFNMTAIDEAFNGPFKHQHDMDSAWTSHDVPHREHLECKPFRHSSLLETSRFQLMDNAVQATTLDPLHIANLERFTHIAIDVVHPHIHVIYVATEEGSIKKLTAIPHMKMACVVEIWQVTSNHRHSINNMQFLKKTNSIYATIEDSLISIQADHCRRHSSKESCLNAMDPYCGWNELVDGCTSVPEGDSHHKYWKQLSLSCPVLDTPINGGWSSWSEWKPCYHRISSESDNDQCVCQTRHCNNPAPANDGQPCGGSSVAVVNCTVHGGWSDWSAWSACSATCGTAVKTRFRTCTNPAPAFGGRVCVGQDRTEAFCTENPPCPTQPTHGGWSGWSHWSACSTNCTGYKTRDRKCDNPTPKNGGEYCKGNDLEYAPCNEAACKDHKQLHVTEWITDANISIRHYHQKRFKITCKAPVKHPQQIKVIVKDESQVCYHNKCEPEEGDHNGWSSWSSWSECSAICDGGTQTRTRQCYKGNCLGSTTQTKECNKHSCENNWSCWTEWSPCNASCGWGVKTRYRECLDQKCKGADSEKEACHDQPCENILGWGNWTEWSICDENDLQYRRRTCYTDNPGPHMCQGNVVQERMCVGSALTNEINDYGFPISDCSCIKSNFSWFFLGIICGLVPPIIYLILNTIKKKDRRVPSTPNYMPASLNSYVSVPVKDKKHALKKQHSYTGNGTLKNEISTLKRHSNEMKNLHAKPYYMSTSNNDLYN</sequence>
<feature type="transmembrane region" description="Helical" evidence="11">
    <location>
        <begin position="926"/>
        <end position="946"/>
    </location>
</feature>
<evidence type="ECO:0000256" key="3">
    <source>
        <dbReference type="ARBA" id="ARBA00022737"/>
    </source>
</evidence>
<evidence type="ECO:0000256" key="1">
    <source>
        <dbReference type="ARBA" id="ARBA00004167"/>
    </source>
</evidence>
<dbReference type="FunFam" id="2.20.100.10:FF:000021">
    <property type="entry name" value="semaphorin-5B isoform X1"/>
    <property type="match status" value="1"/>
</dbReference>
<dbReference type="SMART" id="SM00209">
    <property type="entry name" value="TSP1"/>
    <property type="match status" value="5"/>
</dbReference>
<evidence type="ECO:0000313" key="14">
    <source>
        <dbReference type="Proteomes" id="UP000019118"/>
    </source>
</evidence>
<dbReference type="FunFam" id="2.130.10.10:FF:001151">
    <property type="entry name" value="Semaphorin 5C"/>
    <property type="match status" value="1"/>
</dbReference>
<dbReference type="Proteomes" id="UP000019118">
    <property type="component" value="Unassembled WGS sequence"/>
</dbReference>
<comment type="caution">
    <text evidence="10">Lacks conserved residue(s) required for the propagation of feature annotation.</text>
</comment>
<dbReference type="PANTHER" id="PTHR11036:SF79">
    <property type="entry name" value="SEMAPHORIN 5C, ISOFORM A"/>
    <property type="match status" value="1"/>
</dbReference>
<protein>
    <recommendedName>
        <fullName evidence="12">Sema domain-containing protein</fullName>
    </recommendedName>
</protein>
<dbReference type="InterPro" id="IPR057563">
    <property type="entry name" value="Sema5A/B-like_TSP-1"/>
</dbReference>
<comment type="subcellular location">
    <subcellularLocation>
        <location evidence="1">Membrane</location>
        <topology evidence="1">Single-pass membrane protein</topology>
    </subcellularLocation>
</comment>
<keyword evidence="5" id="KW-0524">Neurogenesis</keyword>
<evidence type="ECO:0000256" key="8">
    <source>
        <dbReference type="ARBA" id="ARBA00023157"/>
    </source>
</evidence>
<dbReference type="InterPro" id="IPR001627">
    <property type="entry name" value="Semap_dom"/>
</dbReference>
<dbReference type="GO" id="GO:0030215">
    <property type="term" value="F:semaphorin receptor binding"/>
    <property type="evidence" value="ECO:0007669"/>
    <property type="project" value="InterPro"/>
</dbReference>
<keyword evidence="9" id="KW-0325">Glycoprotein</keyword>
<evidence type="ECO:0000256" key="9">
    <source>
        <dbReference type="ARBA" id="ARBA00023180"/>
    </source>
</evidence>
<evidence type="ECO:0000259" key="12">
    <source>
        <dbReference type="PROSITE" id="PS51004"/>
    </source>
</evidence>
<dbReference type="Pfam" id="PF01403">
    <property type="entry name" value="Sema"/>
    <property type="match status" value="1"/>
</dbReference>
<keyword evidence="7 11" id="KW-0472">Membrane</keyword>
<dbReference type="FunFam" id="2.20.100.10:FF:000002">
    <property type="entry name" value="Unc-5 netrin receptor C"/>
    <property type="match status" value="1"/>
</dbReference>
<keyword evidence="2 11" id="KW-0812">Transmembrane</keyword>
<dbReference type="PRINTS" id="PR01705">
    <property type="entry name" value="TSP1REPEAT"/>
</dbReference>
<keyword evidence="8" id="KW-1015">Disulfide bond</keyword>
<evidence type="ECO:0000313" key="13">
    <source>
        <dbReference type="EnsemblMetazoa" id="XP_019765377.1"/>
    </source>
</evidence>
<feature type="domain" description="Sema" evidence="12">
    <location>
        <begin position="20"/>
        <end position="466"/>
    </location>
</feature>
<dbReference type="InterPro" id="IPR015943">
    <property type="entry name" value="WD40/YVTN_repeat-like_dom_sf"/>
</dbReference>
<reference evidence="13" key="2">
    <citation type="submission" date="2024-08" db="UniProtKB">
        <authorList>
            <consortium name="EnsemblMetazoa"/>
        </authorList>
    </citation>
    <scope>IDENTIFICATION</scope>
</reference>
<dbReference type="InterPro" id="IPR000884">
    <property type="entry name" value="TSP1_rpt"/>
</dbReference>
<dbReference type="InterPro" id="IPR036383">
    <property type="entry name" value="TSP1_rpt_sf"/>
</dbReference>